<dbReference type="Pfam" id="PF00534">
    <property type="entry name" value="Glycos_transf_1"/>
    <property type="match status" value="1"/>
</dbReference>
<protein>
    <submittedName>
        <fullName evidence="2">Glycosyltransferase family 4 protein</fullName>
        <ecNumber evidence="2">2.4.-.-</ecNumber>
    </submittedName>
</protein>
<evidence type="ECO:0000259" key="1">
    <source>
        <dbReference type="Pfam" id="PF00534"/>
    </source>
</evidence>
<dbReference type="RefSeq" id="WP_311493448.1">
    <property type="nucleotide sequence ID" value="NZ_JAVRHO010000002.1"/>
</dbReference>
<feature type="domain" description="Glycosyl transferase family 1" evidence="1">
    <location>
        <begin position="156"/>
        <end position="317"/>
    </location>
</feature>
<sequence length="336" mass="37946">MKRLIYIGNKLETQGASPTAIDILSALLKNEGFNIHTASSEKNQLLRLVDMLRTIAVNAGKCDLVLIDTYSTKNFWYAVLSAHLCRINNLAYIPILHGGNLEQRLNNNRKISQELFGKAYCNVAPSQYLMNIFSKHGFENLKYIPNSIPLKNYKFKLRRKIEPKIIWVRSFAEVYNPMLALKILKILLKDFPAAELCMVGPGKDGSLDICKKFAKTHHLPVIFSGKLPKEEWLTLASEYGIFLNTSNTDNTPISVIEAMALGLPVVSTNVGGIPYLIRDREHGLLVKKNNEIEAVEAIQFLINDPGEAQRFSANARQKAEGFDWKRVKDDWVELLS</sequence>
<organism evidence="2 3">
    <name type="scientific">Autumnicola lenta</name>
    <dbReference type="NCBI Taxonomy" id="3075593"/>
    <lineage>
        <taxon>Bacteria</taxon>
        <taxon>Pseudomonadati</taxon>
        <taxon>Bacteroidota</taxon>
        <taxon>Flavobacteriia</taxon>
        <taxon>Flavobacteriales</taxon>
        <taxon>Flavobacteriaceae</taxon>
        <taxon>Autumnicola</taxon>
    </lineage>
</organism>
<gene>
    <name evidence="2" type="ORF">RM545_01235</name>
</gene>
<dbReference type="GO" id="GO:0016757">
    <property type="term" value="F:glycosyltransferase activity"/>
    <property type="evidence" value="ECO:0007669"/>
    <property type="project" value="UniProtKB-KW"/>
</dbReference>
<dbReference type="PANTHER" id="PTHR45947:SF3">
    <property type="entry name" value="SULFOQUINOVOSYL TRANSFERASE SQD2"/>
    <property type="match status" value="1"/>
</dbReference>
<dbReference type="Gene3D" id="3.40.50.2000">
    <property type="entry name" value="Glycogen Phosphorylase B"/>
    <property type="match status" value="2"/>
</dbReference>
<keyword evidence="3" id="KW-1185">Reference proteome</keyword>
<dbReference type="Proteomes" id="UP001245285">
    <property type="component" value="Unassembled WGS sequence"/>
</dbReference>
<evidence type="ECO:0000313" key="3">
    <source>
        <dbReference type="Proteomes" id="UP001245285"/>
    </source>
</evidence>
<dbReference type="EC" id="2.4.-.-" evidence="2"/>
<keyword evidence="2" id="KW-0328">Glycosyltransferase</keyword>
<dbReference type="CDD" id="cd03801">
    <property type="entry name" value="GT4_PimA-like"/>
    <property type="match status" value="1"/>
</dbReference>
<name>A0ABU3CGB6_9FLAO</name>
<comment type="caution">
    <text evidence="2">The sequence shown here is derived from an EMBL/GenBank/DDBJ whole genome shotgun (WGS) entry which is preliminary data.</text>
</comment>
<dbReference type="SUPFAM" id="SSF53756">
    <property type="entry name" value="UDP-Glycosyltransferase/glycogen phosphorylase"/>
    <property type="match status" value="1"/>
</dbReference>
<proteinExistence type="predicted"/>
<dbReference type="InterPro" id="IPR001296">
    <property type="entry name" value="Glyco_trans_1"/>
</dbReference>
<dbReference type="EMBL" id="JAVRHO010000002">
    <property type="protein sequence ID" value="MDT0645298.1"/>
    <property type="molecule type" value="Genomic_DNA"/>
</dbReference>
<accession>A0ABU3CGB6</accession>
<dbReference type="InterPro" id="IPR050194">
    <property type="entry name" value="Glycosyltransferase_grp1"/>
</dbReference>
<dbReference type="PANTHER" id="PTHR45947">
    <property type="entry name" value="SULFOQUINOVOSYL TRANSFERASE SQD2"/>
    <property type="match status" value="1"/>
</dbReference>
<keyword evidence="2" id="KW-0808">Transferase</keyword>
<reference evidence="2 3" key="1">
    <citation type="submission" date="2023-09" db="EMBL/GenBank/DDBJ databases">
        <authorList>
            <person name="Rey-Velasco X."/>
        </authorList>
    </citation>
    <scope>NUCLEOTIDE SEQUENCE [LARGE SCALE GENOMIC DNA]</scope>
    <source>
        <strain evidence="2 3">F260</strain>
    </source>
</reference>
<evidence type="ECO:0000313" key="2">
    <source>
        <dbReference type="EMBL" id="MDT0645298.1"/>
    </source>
</evidence>